<dbReference type="InterPro" id="IPR013783">
    <property type="entry name" value="Ig-like_fold"/>
</dbReference>
<proteinExistence type="predicted"/>
<evidence type="ECO:0000313" key="13">
    <source>
        <dbReference type="EMBL" id="TKS87407.1"/>
    </source>
</evidence>
<gene>
    <name evidence="13" type="ORF">D9C73_021531</name>
</gene>
<dbReference type="GO" id="GO:0042130">
    <property type="term" value="P:negative regulation of T cell proliferation"/>
    <property type="evidence" value="ECO:0007669"/>
    <property type="project" value="TreeGrafter"/>
</dbReference>
<dbReference type="GO" id="GO:0006955">
    <property type="term" value="P:immune response"/>
    <property type="evidence" value="ECO:0007669"/>
    <property type="project" value="TreeGrafter"/>
</dbReference>
<keyword evidence="2" id="KW-1003">Cell membrane</keyword>
<dbReference type="InterPro" id="IPR003599">
    <property type="entry name" value="Ig_sub"/>
</dbReference>
<evidence type="ECO:0000256" key="2">
    <source>
        <dbReference type="ARBA" id="ARBA00022475"/>
    </source>
</evidence>
<dbReference type="PANTHER" id="PTHR25466:SF14">
    <property type="entry name" value="BUTYROPHILIN SUBFAMILY 2 MEMBER A2-LIKE-RELATED"/>
    <property type="match status" value="1"/>
</dbReference>
<dbReference type="PROSITE" id="PS50835">
    <property type="entry name" value="IG_LIKE"/>
    <property type="match status" value="2"/>
</dbReference>
<dbReference type="FunFam" id="2.60.40.10:FF:000142">
    <property type="entry name" value="V-set domain-containing T-cell activation inhibitor 1"/>
    <property type="match status" value="1"/>
</dbReference>
<dbReference type="InterPro" id="IPR053896">
    <property type="entry name" value="BTN3A2-like_Ig-C"/>
</dbReference>
<dbReference type="InterPro" id="IPR036179">
    <property type="entry name" value="Ig-like_dom_sf"/>
</dbReference>
<dbReference type="GO" id="GO:0042102">
    <property type="term" value="P:positive regulation of T cell proliferation"/>
    <property type="evidence" value="ECO:0007669"/>
    <property type="project" value="TreeGrafter"/>
</dbReference>
<sequence>MPLTKCPVFALVLSTFLTTFNRGGAEVCLIMQSCILPCSFKPGNDAVIHWIEDPDKTPVHSYYYNQDQVAHQGPRYRGRTSLFKDQISRGNASLLLRRTEVQDKGTYKCYTSTTTGNRELFISIDVEAPVREVNIQKKENIITCSSEGIYPAPKLTWSTDPPSNVTDEGELETVQQIYNVKSSLVLSDGVALDYSCTISNGRRARTASWYKPTSINVSNSETTIPCKATDPPRTRLVWTFNQSQVILNQTGDSPYTASERWEKLVKAVLESGDLTLQHLSSDHDGMYTCEQSNDEETRITNSVLRIENSSARIEELLDVLNGLNSVFFNIIQQQEDLDKGNEEMQNLNHKT</sequence>
<keyword evidence="8" id="KW-0675">Receptor</keyword>
<accession>A0A4U5VGM9</accession>
<dbReference type="SMART" id="SM00406">
    <property type="entry name" value="IGv"/>
    <property type="match status" value="1"/>
</dbReference>
<dbReference type="SMART" id="SM00408">
    <property type="entry name" value="IGc2"/>
    <property type="match status" value="2"/>
</dbReference>
<evidence type="ECO:0000313" key="14">
    <source>
        <dbReference type="Proteomes" id="UP000298787"/>
    </source>
</evidence>
<dbReference type="SUPFAM" id="SSF48726">
    <property type="entry name" value="Immunoglobulin"/>
    <property type="match status" value="3"/>
</dbReference>
<protein>
    <submittedName>
        <fullName evidence="13">HERV-H LTR-associating protein 2</fullName>
    </submittedName>
</protein>
<dbReference type="AlphaFoldDB" id="A0A4U5VGM9"/>
<comment type="subcellular location">
    <subcellularLocation>
        <location evidence="1">Cell membrane</location>
        <topology evidence="1">Single-pass type I membrane protein</topology>
    </subcellularLocation>
</comment>
<dbReference type="STRING" id="240159.A0A4U5VGM9"/>
<evidence type="ECO:0000259" key="12">
    <source>
        <dbReference type="PROSITE" id="PS50835"/>
    </source>
</evidence>
<feature type="domain" description="Ig-like" evidence="12">
    <location>
        <begin position="161"/>
        <end position="300"/>
    </location>
</feature>
<dbReference type="InterPro" id="IPR003598">
    <property type="entry name" value="Ig_sub2"/>
</dbReference>
<dbReference type="EMBL" id="CM014096">
    <property type="protein sequence ID" value="TKS87407.1"/>
    <property type="molecule type" value="Genomic_DNA"/>
</dbReference>
<feature type="domain" description="Ig-like" evidence="12">
    <location>
        <begin position="7"/>
        <end position="123"/>
    </location>
</feature>
<evidence type="ECO:0000256" key="5">
    <source>
        <dbReference type="ARBA" id="ARBA00022989"/>
    </source>
</evidence>
<keyword evidence="6" id="KW-0472">Membrane</keyword>
<reference evidence="13 14" key="1">
    <citation type="submission" date="2019-01" db="EMBL/GenBank/DDBJ databases">
        <title>Genome Assembly of Collichthys lucidus.</title>
        <authorList>
            <person name="Cai M."/>
            <person name="Xiao S."/>
        </authorList>
    </citation>
    <scope>NUCLEOTIDE SEQUENCE [LARGE SCALE GENOMIC DNA]</scope>
    <source>
        <strain evidence="13">JT15FE1705JMU</strain>
        <tissue evidence="13">Muscle</tissue>
    </source>
</reference>
<keyword evidence="10" id="KW-0393">Immunoglobulin domain</keyword>
<keyword evidence="7" id="KW-1015">Disulfide bond</keyword>
<dbReference type="GO" id="GO:0009897">
    <property type="term" value="C:external side of plasma membrane"/>
    <property type="evidence" value="ECO:0007669"/>
    <property type="project" value="TreeGrafter"/>
</dbReference>
<dbReference type="GO" id="GO:0071222">
    <property type="term" value="P:cellular response to lipopolysaccharide"/>
    <property type="evidence" value="ECO:0007669"/>
    <property type="project" value="TreeGrafter"/>
</dbReference>
<dbReference type="Pfam" id="PF07686">
    <property type="entry name" value="V-set"/>
    <property type="match status" value="1"/>
</dbReference>
<dbReference type="InterPro" id="IPR007110">
    <property type="entry name" value="Ig-like_dom"/>
</dbReference>
<evidence type="ECO:0000256" key="11">
    <source>
        <dbReference type="SAM" id="SignalP"/>
    </source>
</evidence>
<keyword evidence="9" id="KW-0325">Glycoprotein</keyword>
<dbReference type="CDD" id="cd00096">
    <property type="entry name" value="Ig"/>
    <property type="match status" value="1"/>
</dbReference>
<dbReference type="GO" id="GO:0031295">
    <property type="term" value="P:T cell costimulation"/>
    <property type="evidence" value="ECO:0007669"/>
    <property type="project" value="TreeGrafter"/>
</dbReference>
<evidence type="ECO:0000256" key="7">
    <source>
        <dbReference type="ARBA" id="ARBA00023157"/>
    </source>
</evidence>
<evidence type="ECO:0000256" key="10">
    <source>
        <dbReference type="ARBA" id="ARBA00023319"/>
    </source>
</evidence>
<dbReference type="Gene3D" id="2.60.40.10">
    <property type="entry name" value="Immunoglobulins"/>
    <property type="match status" value="3"/>
</dbReference>
<keyword evidence="5" id="KW-1133">Transmembrane helix</keyword>
<keyword evidence="14" id="KW-1185">Reference proteome</keyword>
<dbReference type="PANTHER" id="PTHR25466">
    <property type="entry name" value="T-LYMPHOCYTE ACTIVATION ANTIGEN"/>
    <property type="match status" value="1"/>
</dbReference>
<evidence type="ECO:0000256" key="6">
    <source>
        <dbReference type="ARBA" id="ARBA00023136"/>
    </source>
</evidence>
<evidence type="ECO:0000256" key="3">
    <source>
        <dbReference type="ARBA" id="ARBA00022692"/>
    </source>
</evidence>
<keyword evidence="3" id="KW-0812">Transmembrane</keyword>
<evidence type="ECO:0000256" key="4">
    <source>
        <dbReference type="ARBA" id="ARBA00022729"/>
    </source>
</evidence>
<dbReference type="SMART" id="SM00409">
    <property type="entry name" value="IG"/>
    <property type="match status" value="2"/>
</dbReference>
<dbReference type="Pfam" id="PF22705">
    <property type="entry name" value="C2-set_3"/>
    <property type="match status" value="1"/>
</dbReference>
<dbReference type="GO" id="GO:0007166">
    <property type="term" value="P:cell surface receptor signaling pathway"/>
    <property type="evidence" value="ECO:0007669"/>
    <property type="project" value="TreeGrafter"/>
</dbReference>
<keyword evidence="4 11" id="KW-0732">Signal</keyword>
<evidence type="ECO:0000256" key="1">
    <source>
        <dbReference type="ARBA" id="ARBA00004251"/>
    </source>
</evidence>
<dbReference type="InterPro" id="IPR013106">
    <property type="entry name" value="Ig_V-set"/>
</dbReference>
<dbReference type="Pfam" id="PF13927">
    <property type="entry name" value="Ig_3"/>
    <property type="match status" value="1"/>
</dbReference>
<evidence type="ECO:0000256" key="9">
    <source>
        <dbReference type="ARBA" id="ARBA00023180"/>
    </source>
</evidence>
<name>A0A4U5VGM9_COLLU</name>
<dbReference type="InterPro" id="IPR051713">
    <property type="entry name" value="T-cell_Activation_Regulation"/>
</dbReference>
<organism evidence="13 14">
    <name type="scientific">Collichthys lucidus</name>
    <name type="common">Big head croaker</name>
    <name type="synonym">Sciaena lucida</name>
    <dbReference type="NCBI Taxonomy" id="240159"/>
    <lineage>
        <taxon>Eukaryota</taxon>
        <taxon>Metazoa</taxon>
        <taxon>Chordata</taxon>
        <taxon>Craniata</taxon>
        <taxon>Vertebrata</taxon>
        <taxon>Euteleostomi</taxon>
        <taxon>Actinopterygii</taxon>
        <taxon>Neopterygii</taxon>
        <taxon>Teleostei</taxon>
        <taxon>Neoteleostei</taxon>
        <taxon>Acanthomorphata</taxon>
        <taxon>Eupercaria</taxon>
        <taxon>Sciaenidae</taxon>
        <taxon>Collichthys</taxon>
    </lineage>
</organism>
<feature type="chain" id="PRO_5020407964" evidence="11">
    <location>
        <begin position="26"/>
        <end position="351"/>
    </location>
</feature>
<feature type="signal peptide" evidence="11">
    <location>
        <begin position="1"/>
        <end position="25"/>
    </location>
</feature>
<evidence type="ECO:0000256" key="8">
    <source>
        <dbReference type="ARBA" id="ARBA00023170"/>
    </source>
</evidence>
<dbReference type="Proteomes" id="UP000298787">
    <property type="component" value="Chromosome 19"/>
</dbReference>